<dbReference type="Proteomes" id="UP000717328">
    <property type="component" value="Unassembled WGS sequence"/>
</dbReference>
<protein>
    <submittedName>
        <fullName evidence="1">Uncharacterized protein</fullName>
    </submittedName>
</protein>
<dbReference type="EMBL" id="JABCKI010006428">
    <property type="protein sequence ID" value="KAG5634407.1"/>
    <property type="molecule type" value="Genomic_DNA"/>
</dbReference>
<gene>
    <name evidence="1" type="ORF">H0H81_002080</name>
</gene>
<reference evidence="1" key="1">
    <citation type="submission" date="2021-02" db="EMBL/GenBank/DDBJ databases">
        <authorList>
            <person name="Nieuwenhuis M."/>
            <person name="Van De Peppel L.J.J."/>
        </authorList>
    </citation>
    <scope>NUCLEOTIDE SEQUENCE</scope>
    <source>
        <strain evidence="1">D49</strain>
    </source>
</reference>
<proteinExistence type="predicted"/>
<evidence type="ECO:0000313" key="1">
    <source>
        <dbReference type="EMBL" id="KAG5634407.1"/>
    </source>
</evidence>
<evidence type="ECO:0000313" key="2">
    <source>
        <dbReference type="Proteomes" id="UP000717328"/>
    </source>
</evidence>
<keyword evidence="2" id="KW-1185">Reference proteome</keyword>
<accession>A0A9P7FT89</accession>
<reference evidence="1" key="2">
    <citation type="submission" date="2021-10" db="EMBL/GenBank/DDBJ databases">
        <title>Phylogenomics reveals ancestral predisposition of the termite-cultivated fungus Termitomyces towards a domesticated lifestyle.</title>
        <authorList>
            <person name="Auxier B."/>
            <person name="Grum-Grzhimaylo A."/>
            <person name="Cardenas M.E."/>
            <person name="Lodge J.D."/>
            <person name="Laessoe T."/>
            <person name="Pedersen O."/>
            <person name="Smith M.E."/>
            <person name="Kuyper T.W."/>
            <person name="Franco-Molano E.A."/>
            <person name="Baroni T.J."/>
            <person name="Aanen D.K."/>
        </authorList>
    </citation>
    <scope>NUCLEOTIDE SEQUENCE</scope>
    <source>
        <strain evidence="1">D49</strain>
    </source>
</reference>
<comment type="caution">
    <text evidence="1">The sequence shown here is derived from an EMBL/GenBank/DDBJ whole genome shotgun (WGS) entry which is preliminary data.</text>
</comment>
<dbReference type="AlphaFoldDB" id="A0A9P7FT89"/>
<organism evidence="1 2">
    <name type="scientific">Sphagnurus paluster</name>
    <dbReference type="NCBI Taxonomy" id="117069"/>
    <lineage>
        <taxon>Eukaryota</taxon>
        <taxon>Fungi</taxon>
        <taxon>Dikarya</taxon>
        <taxon>Basidiomycota</taxon>
        <taxon>Agaricomycotina</taxon>
        <taxon>Agaricomycetes</taxon>
        <taxon>Agaricomycetidae</taxon>
        <taxon>Agaricales</taxon>
        <taxon>Tricholomatineae</taxon>
        <taxon>Lyophyllaceae</taxon>
        <taxon>Sphagnurus</taxon>
    </lineage>
</organism>
<sequence length="64" mass="7173">MEPRTFVLSSSTLDWHFALLIQCQSPVQPKPFAHQRRFFGTGQTKCAGTLSHVPKEIFGLWAAA</sequence>
<name>A0A9P7FT89_9AGAR</name>